<sequence>MKNGYGSQLSDLRHCTGEGTIWREAVTDAANKTVMKLYTEVDLIDFQSRPDEQYKFMMVYYLDHLTNFVVLRALKRKCEEEVAYKLVDIFTLLGALTVLQSYNGREFANNVGSSLKSTGPP</sequence>
<dbReference type="EMBL" id="BLXT01004325">
    <property type="protein sequence ID" value="GFO11639.1"/>
    <property type="molecule type" value="Genomic_DNA"/>
</dbReference>
<keyword evidence="2" id="KW-1185">Reference proteome</keyword>
<evidence type="ECO:0000313" key="1">
    <source>
        <dbReference type="EMBL" id="GFO11639.1"/>
    </source>
</evidence>
<protein>
    <submittedName>
        <fullName evidence="1">Integrase core domain protein</fullName>
    </submittedName>
</protein>
<accession>A0AAV4AZW4</accession>
<reference evidence="1 2" key="1">
    <citation type="journal article" date="2021" name="Elife">
        <title>Chloroplast acquisition without the gene transfer in kleptoplastic sea slugs, Plakobranchus ocellatus.</title>
        <authorList>
            <person name="Maeda T."/>
            <person name="Takahashi S."/>
            <person name="Yoshida T."/>
            <person name="Shimamura S."/>
            <person name="Takaki Y."/>
            <person name="Nagai Y."/>
            <person name="Toyoda A."/>
            <person name="Suzuki Y."/>
            <person name="Arimoto A."/>
            <person name="Ishii H."/>
            <person name="Satoh N."/>
            <person name="Nishiyama T."/>
            <person name="Hasebe M."/>
            <person name="Maruyama T."/>
            <person name="Minagawa J."/>
            <person name="Obokata J."/>
            <person name="Shigenobu S."/>
        </authorList>
    </citation>
    <scope>NUCLEOTIDE SEQUENCE [LARGE SCALE GENOMIC DNA]</scope>
</reference>
<organism evidence="1 2">
    <name type="scientific">Plakobranchus ocellatus</name>
    <dbReference type="NCBI Taxonomy" id="259542"/>
    <lineage>
        <taxon>Eukaryota</taxon>
        <taxon>Metazoa</taxon>
        <taxon>Spiralia</taxon>
        <taxon>Lophotrochozoa</taxon>
        <taxon>Mollusca</taxon>
        <taxon>Gastropoda</taxon>
        <taxon>Heterobranchia</taxon>
        <taxon>Euthyneura</taxon>
        <taxon>Panpulmonata</taxon>
        <taxon>Sacoglossa</taxon>
        <taxon>Placobranchoidea</taxon>
        <taxon>Plakobranchidae</taxon>
        <taxon>Plakobranchus</taxon>
    </lineage>
</organism>
<dbReference type="InterPro" id="IPR012337">
    <property type="entry name" value="RNaseH-like_sf"/>
</dbReference>
<dbReference type="AlphaFoldDB" id="A0AAV4AZW4"/>
<evidence type="ECO:0000313" key="2">
    <source>
        <dbReference type="Proteomes" id="UP000735302"/>
    </source>
</evidence>
<comment type="caution">
    <text evidence="1">The sequence shown here is derived from an EMBL/GenBank/DDBJ whole genome shotgun (WGS) entry which is preliminary data.</text>
</comment>
<dbReference type="Proteomes" id="UP000735302">
    <property type="component" value="Unassembled WGS sequence"/>
</dbReference>
<dbReference type="Gene3D" id="3.30.420.10">
    <property type="entry name" value="Ribonuclease H-like superfamily/Ribonuclease H"/>
    <property type="match status" value="1"/>
</dbReference>
<gene>
    <name evidence="1" type="ORF">PoB_003814400</name>
</gene>
<dbReference type="InterPro" id="IPR036397">
    <property type="entry name" value="RNaseH_sf"/>
</dbReference>
<dbReference type="GO" id="GO:0003676">
    <property type="term" value="F:nucleic acid binding"/>
    <property type="evidence" value="ECO:0007669"/>
    <property type="project" value="InterPro"/>
</dbReference>
<proteinExistence type="predicted"/>
<dbReference type="SUPFAM" id="SSF53098">
    <property type="entry name" value="Ribonuclease H-like"/>
    <property type="match status" value="1"/>
</dbReference>
<name>A0AAV4AZW4_9GAST</name>